<name>A0ABN1JWF4_9BURK</name>
<proteinExistence type="predicted"/>
<dbReference type="EMBL" id="BAAAEW010000007">
    <property type="protein sequence ID" value="GAA0747936.1"/>
    <property type="molecule type" value="Genomic_DNA"/>
</dbReference>
<evidence type="ECO:0000313" key="1">
    <source>
        <dbReference type="EMBL" id="GAA0747936.1"/>
    </source>
</evidence>
<keyword evidence="2" id="KW-1185">Reference proteome</keyword>
<reference evidence="1 2" key="1">
    <citation type="journal article" date="2019" name="Int. J. Syst. Evol. Microbiol.">
        <title>The Global Catalogue of Microorganisms (GCM) 10K type strain sequencing project: providing services to taxonomists for standard genome sequencing and annotation.</title>
        <authorList>
            <consortium name="The Broad Institute Genomics Platform"/>
            <consortium name="The Broad Institute Genome Sequencing Center for Infectious Disease"/>
            <person name="Wu L."/>
            <person name="Ma J."/>
        </authorList>
    </citation>
    <scope>NUCLEOTIDE SEQUENCE [LARGE SCALE GENOMIC DNA]</scope>
    <source>
        <strain evidence="1 2">JCM 15503</strain>
    </source>
</reference>
<protein>
    <submittedName>
        <fullName evidence="1">Uncharacterized protein</fullName>
    </submittedName>
</protein>
<dbReference type="Pfam" id="PF20329">
    <property type="entry name" value="DUF6624"/>
    <property type="match status" value="1"/>
</dbReference>
<dbReference type="InterPro" id="IPR046732">
    <property type="entry name" value="DUF6624"/>
</dbReference>
<organism evidence="1 2">
    <name type="scientific">Ideonella azotifigens</name>
    <dbReference type="NCBI Taxonomy" id="513160"/>
    <lineage>
        <taxon>Bacteria</taxon>
        <taxon>Pseudomonadati</taxon>
        <taxon>Pseudomonadota</taxon>
        <taxon>Betaproteobacteria</taxon>
        <taxon>Burkholderiales</taxon>
        <taxon>Sphaerotilaceae</taxon>
        <taxon>Ideonella</taxon>
    </lineage>
</organism>
<comment type="caution">
    <text evidence="1">The sequence shown here is derived from an EMBL/GenBank/DDBJ whole genome shotgun (WGS) entry which is preliminary data.</text>
</comment>
<evidence type="ECO:0000313" key="2">
    <source>
        <dbReference type="Proteomes" id="UP001500279"/>
    </source>
</evidence>
<gene>
    <name evidence="1" type="ORF">GCM10009107_16960</name>
</gene>
<dbReference type="Proteomes" id="UP001500279">
    <property type="component" value="Unassembled WGS sequence"/>
</dbReference>
<sequence length="182" mass="20533">MASRDERVRAELQAEGTLLEGYHPRMEAVHRANAADLRALMEEHGWPSEALVGPEGAEAAWLVLQHSIAEPGFMRHCRTLIDEASRIGLVPRWQFAYLDDRIRVFEGKAQRFGTQFDLTPDGPELNALEDPSQVDRWRREAGLGPVSEVLSRARGLPLPSHEEYASKQVAGNLWRRDVGWVT</sequence>
<accession>A0ABN1JWF4</accession>